<keyword evidence="3" id="KW-0067">ATP-binding</keyword>
<dbReference type="CDD" id="cd02037">
    <property type="entry name" value="Mrp_NBP35"/>
    <property type="match status" value="1"/>
</dbReference>
<protein>
    <recommendedName>
        <fullName evidence="7">MIP18 family-like domain-containing protein</fullName>
    </recommendedName>
</protein>
<dbReference type="GO" id="GO:0046872">
    <property type="term" value="F:metal ion binding"/>
    <property type="evidence" value="ECO:0007669"/>
    <property type="project" value="UniProtKB-KW"/>
</dbReference>
<dbReference type="InterPro" id="IPR027417">
    <property type="entry name" value="P-loop_NTPase"/>
</dbReference>
<evidence type="ECO:0000313" key="6">
    <source>
        <dbReference type="EMBL" id="SUZ70534.1"/>
    </source>
</evidence>
<dbReference type="GO" id="GO:0051539">
    <property type="term" value="F:4 iron, 4 sulfur cluster binding"/>
    <property type="evidence" value="ECO:0007669"/>
    <property type="project" value="TreeGrafter"/>
</dbReference>
<evidence type="ECO:0008006" key="7">
    <source>
        <dbReference type="Google" id="ProtNLM"/>
    </source>
</evidence>
<keyword evidence="1" id="KW-0479">Metal-binding</keyword>
<keyword evidence="2" id="KW-0547">Nucleotide-binding</keyword>
<dbReference type="FunFam" id="3.40.50.300:FF:001119">
    <property type="entry name" value="Iron-sulfur cluster carrier protein"/>
    <property type="match status" value="1"/>
</dbReference>
<dbReference type="AlphaFoldDB" id="A0A381PV70"/>
<dbReference type="Pfam" id="PF10609">
    <property type="entry name" value="ParA"/>
    <property type="match status" value="1"/>
</dbReference>
<name>A0A381PV70_9ZZZZ</name>
<evidence type="ECO:0000256" key="3">
    <source>
        <dbReference type="ARBA" id="ARBA00022840"/>
    </source>
</evidence>
<evidence type="ECO:0000256" key="2">
    <source>
        <dbReference type="ARBA" id="ARBA00022741"/>
    </source>
</evidence>
<evidence type="ECO:0000256" key="1">
    <source>
        <dbReference type="ARBA" id="ARBA00022723"/>
    </source>
</evidence>
<gene>
    <name evidence="6" type="ORF">METZ01_LOCUS23388</name>
</gene>
<dbReference type="InterPro" id="IPR034904">
    <property type="entry name" value="FSCA_dom_sf"/>
</dbReference>
<dbReference type="EMBL" id="UINC01001094">
    <property type="protein sequence ID" value="SUZ70534.1"/>
    <property type="molecule type" value="Genomic_DNA"/>
</dbReference>
<evidence type="ECO:0000256" key="5">
    <source>
        <dbReference type="ARBA" id="ARBA00023014"/>
    </source>
</evidence>
<keyword evidence="4" id="KW-0408">Iron</keyword>
<dbReference type="SUPFAM" id="SSF117916">
    <property type="entry name" value="Fe-S cluster assembly (FSCA) domain-like"/>
    <property type="match status" value="1"/>
</dbReference>
<dbReference type="Gene3D" id="3.40.50.300">
    <property type="entry name" value="P-loop containing nucleotide triphosphate hydrolases"/>
    <property type="match status" value="1"/>
</dbReference>
<organism evidence="6">
    <name type="scientific">marine metagenome</name>
    <dbReference type="NCBI Taxonomy" id="408172"/>
    <lineage>
        <taxon>unclassified sequences</taxon>
        <taxon>metagenomes</taxon>
        <taxon>ecological metagenomes</taxon>
    </lineage>
</organism>
<dbReference type="SUPFAM" id="SSF52540">
    <property type="entry name" value="P-loop containing nucleoside triphosphate hydrolases"/>
    <property type="match status" value="1"/>
</dbReference>
<reference evidence="6" key="1">
    <citation type="submission" date="2018-05" db="EMBL/GenBank/DDBJ databases">
        <authorList>
            <person name="Lanie J.A."/>
            <person name="Ng W.-L."/>
            <person name="Kazmierczak K.M."/>
            <person name="Andrzejewski T.M."/>
            <person name="Davidsen T.M."/>
            <person name="Wayne K.J."/>
            <person name="Tettelin H."/>
            <person name="Glass J.I."/>
            <person name="Rusch D."/>
            <person name="Podicherti R."/>
            <person name="Tsui H.-C.T."/>
            <person name="Winkler M.E."/>
        </authorList>
    </citation>
    <scope>NUCLEOTIDE SEQUENCE</scope>
</reference>
<dbReference type="GO" id="GO:0016226">
    <property type="term" value="P:iron-sulfur cluster assembly"/>
    <property type="evidence" value="ECO:0007669"/>
    <property type="project" value="InterPro"/>
</dbReference>
<dbReference type="PANTHER" id="PTHR42961">
    <property type="entry name" value="IRON-SULFUR PROTEIN NUBPL"/>
    <property type="match status" value="1"/>
</dbReference>
<keyword evidence="5" id="KW-0411">Iron-sulfur</keyword>
<dbReference type="InterPro" id="IPR033756">
    <property type="entry name" value="YlxH/NBP35"/>
</dbReference>
<dbReference type="InterPro" id="IPR019591">
    <property type="entry name" value="Mrp/NBP35_ATP-bd"/>
</dbReference>
<dbReference type="GO" id="GO:0140663">
    <property type="term" value="F:ATP-dependent FeS chaperone activity"/>
    <property type="evidence" value="ECO:0007669"/>
    <property type="project" value="InterPro"/>
</dbReference>
<dbReference type="GO" id="GO:0005524">
    <property type="term" value="F:ATP binding"/>
    <property type="evidence" value="ECO:0007669"/>
    <property type="project" value="UniProtKB-KW"/>
</dbReference>
<evidence type="ECO:0000256" key="4">
    <source>
        <dbReference type="ARBA" id="ARBA00023004"/>
    </source>
</evidence>
<dbReference type="InterPro" id="IPR044304">
    <property type="entry name" value="NUBPL-like"/>
</dbReference>
<dbReference type="HAMAP" id="MF_02040">
    <property type="entry name" value="Mrp_NBP35"/>
    <property type="match status" value="1"/>
</dbReference>
<sequence length="379" mass="41733">MELNKKSISKVLEEVYSSGSKDNIIKSGVVANIMVFDIEVDIDLIMDNPTLQARKKLEAEIIDLIHQRINSKVKIKFNTKIKKVSKPEIERVNKKLSGVDSIIAISSAKGGVGKSTFTVNTAAMLAKMGCKVGILDADIYGPSIPTMLDVEGYVPKSIKIDGVSKIEPVESYGIKLMSIGFFTKLDQAVVWRGPMASKALNQMIFDTNWGELDFLFLDLPPGTGDIHLSLVQSLPINGAVIVSTPQNVALADARRGIKMFQQDSINVPILGLVENMSYFTSNEEPEIKHFIFGESGVKYLAKDLDINFLGEIPIFTSLREASDFGRPGSLQENSVIENKFRDISKLLVEELIKRNDELPPTKIVKITNLVGCSAVKKKS</sequence>
<accession>A0A381PV70</accession>
<dbReference type="PANTHER" id="PTHR42961:SF2">
    <property type="entry name" value="IRON-SULFUR PROTEIN NUBPL"/>
    <property type="match status" value="1"/>
</dbReference>
<proteinExistence type="inferred from homology"/>